<proteinExistence type="predicted"/>
<dbReference type="EMBL" id="CP026095">
    <property type="protein sequence ID" value="AZV41831.1"/>
    <property type="molecule type" value="Genomic_DNA"/>
</dbReference>
<evidence type="ECO:0000313" key="2">
    <source>
        <dbReference type="EMBL" id="AZV41831.1"/>
    </source>
</evidence>
<name>A0A3Q9RL74_9BACI</name>
<evidence type="ECO:0000256" key="1">
    <source>
        <dbReference type="SAM" id="MobiDB-lite"/>
    </source>
</evidence>
<evidence type="ECO:0000313" key="3">
    <source>
        <dbReference type="Proteomes" id="UP000283095"/>
    </source>
</evidence>
<feature type="region of interest" description="Disordered" evidence="1">
    <location>
        <begin position="49"/>
        <end position="84"/>
    </location>
</feature>
<dbReference type="KEGG" id="pasa:BAOM_1221"/>
<accession>A0A3Q9RL74</accession>
<sequence>MELLEQILSNQNMNEAYLRVYKNKGASGVDGVTVDELKQYLKENKDELAPAHQNKKIPTTSCLTSGDPKRKWKDAQIGNTNSSG</sequence>
<organism evidence="2 3">
    <name type="scientific">Peribacillus asahii</name>
    <dbReference type="NCBI Taxonomy" id="228899"/>
    <lineage>
        <taxon>Bacteria</taxon>
        <taxon>Bacillati</taxon>
        <taxon>Bacillota</taxon>
        <taxon>Bacilli</taxon>
        <taxon>Bacillales</taxon>
        <taxon>Bacillaceae</taxon>
        <taxon>Peribacillus</taxon>
    </lineage>
</organism>
<dbReference type="Proteomes" id="UP000283095">
    <property type="component" value="Chromosome"/>
</dbReference>
<gene>
    <name evidence="2" type="ORF">BAOM_1221</name>
</gene>
<protein>
    <submittedName>
        <fullName evidence="2">GBSi1, group II intron, maturase</fullName>
    </submittedName>
</protein>
<reference evidence="2 3" key="1">
    <citation type="submission" date="2018-01" db="EMBL/GenBank/DDBJ databases">
        <title>Bacillus asahii Genome sequencing and assembly.</title>
        <authorList>
            <person name="Jiang H."/>
            <person name="Feng Y."/>
            <person name="Zhao F."/>
            <person name="Lin X."/>
        </authorList>
    </citation>
    <scope>NUCLEOTIDE SEQUENCE [LARGE SCALE GENOMIC DNA]</scope>
    <source>
        <strain evidence="2 3">OM18</strain>
    </source>
</reference>
<dbReference type="AlphaFoldDB" id="A0A3Q9RL74"/>